<dbReference type="AlphaFoldDB" id="A0A2N7WBA3"/>
<protein>
    <submittedName>
        <fullName evidence="1">Type VI secretion system baseplate subunit TssF</fullName>
    </submittedName>
</protein>
<name>A0A2N7WBA3_9BURK</name>
<accession>A0A2N7WBA3</accession>
<dbReference type="Proteomes" id="UP000235347">
    <property type="component" value="Unassembled WGS sequence"/>
</dbReference>
<dbReference type="EMBL" id="PNYB01000004">
    <property type="protein sequence ID" value="PMS26696.1"/>
    <property type="molecule type" value="Genomic_DNA"/>
</dbReference>
<dbReference type="InterPro" id="IPR010272">
    <property type="entry name" value="T6SS_TssF"/>
</dbReference>
<organism evidence="1 2">
    <name type="scientific">Trinickia soli</name>
    <dbReference type="NCBI Taxonomy" id="380675"/>
    <lineage>
        <taxon>Bacteria</taxon>
        <taxon>Pseudomonadati</taxon>
        <taxon>Pseudomonadota</taxon>
        <taxon>Betaproteobacteria</taxon>
        <taxon>Burkholderiales</taxon>
        <taxon>Burkholderiaceae</taxon>
        <taxon>Trinickia</taxon>
    </lineage>
</organism>
<reference evidence="1 2" key="1">
    <citation type="submission" date="2018-01" db="EMBL/GenBank/DDBJ databases">
        <title>Whole genome analyses suggest that Burkholderia sensu lato contains two further novel genera in the rhizoxinica-symbiotica group Mycetohabitans gen. nov., and Trinickia gen. nov.: implications for the evolution of diazotrophy and nodulation in the Burkholderiaceae.</title>
        <authorList>
            <person name="Estrada-de los Santos P."/>
            <person name="Palmer M."/>
            <person name="Chavez-Ramirez B."/>
            <person name="Beukes C."/>
            <person name="Steenkamp E.T."/>
            <person name="Hirsch A.M."/>
            <person name="Manyaka P."/>
            <person name="Maluk M."/>
            <person name="Lafos M."/>
            <person name="Crook M."/>
            <person name="Gross E."/>
            <person name="Simon M.F."/>
            <person name="Bueno dos Reis Junior F."/>
            <person name="Poole P.S."/>
            <person name="Venter S.N."/>
            <person name="James E.K."/>
        </authorList>
    </citation>
    <scope>NUCLEOTIDE SEQUENCE [LARGE SCALE GENOMIC DNA]</scope>
    <source>
        <strain evidence="1 2">GP25-8</strain>
    </source>
</reference>
<sequence>MAILRSSLSEFAQRNPEAAARLSISGEHSDDPHIERLIQSAALLSARVSARINDDYPELPTGLLEILRPEYLRPFPSCSIACFAGSAAIEKLARPLTVRRGTQLNTRTDNYRFRTVYDVDFGPIRIADARYAPATSAPANVRLPEETTGILSMKFAGLSAAMLSSSSVPERVRLFVDGNRRTVAATIDTVLLRTSNAFVEVDENGAWIALDPVPISAPGFEPDDALTEKCDGRESLYRVLLEYFSLPEKFDFIEVDLLALLHIAGKCHSVTLHLPIGSVHRDSHLAQILQTISAANFTLFCTPVINLFAVPSEPITLDGTESPAYPIVPSELGRSDASVYRVDEVRLMVETHKGAIATKIEPYLSLSHHRQPSDTGMFWLVERDKMLAEDATEHDMLLSFVDSNGQPCHPAGTQSNIDLTCSNGKLPASLGVQNAEGDFVYENEAQTGRVSLLHPPTQSIERPHARDQLWDMVAMLSAGPLSLCQAGLPAFKQLLSAHAPLHSGSAKRHIDSLRHLSRECALEWVSADPQPMMMRGMRVRIASTRHAFATAR</sequence>
<keyword evidence="2" id="KW-1185">Reference proteome</keyword>
<gene>
    <name evidence="1" type="primary">vasA</name>
    <name evidence="1" type="ORF">C0Z19_07170</name>
</gene>
<dbReference type="RefSeq" id="WP_102609087.1">
    <property type="nucleotide sequence ID" value="NZ_CADIKD010000011.1"/>
</dbReference>
<comment type="caution">
    <text evidence="1">The sequence shown here is derived from an EMBL/GenBank/DDBJ whole genome shotgun (WGS) entry which is preliminary data.</text>
</comment>
<proteinExistence type="predicted"/>
<dbReference type="PANTHER" id="PTHR35370:SF1">
    <property type="entry name" value="TYPE VI SECRETION SYSTEM COMPONENT TSSF1"/>
    <property type="match status" value="1"/>
</dbReference>
<dbReference type="PANTHER" id="PTHR35370">
    <property type="entry name" value="CYTOPLASMIC PROTEIN-RELATED-RELATED"/>
    <property type="match status" value="1"/>
</dbReference>
<evidence type="ECO:0000313" key="1">
    <source>
        <dbReference type="EMBL" id="PMS26696.1"/>
    </source>
</evidence>
<dbReference type="Pfam" id="PF05947">
    <property type="entry name" value="T6SS_TssF"/>
    <property type="match status" value="1"/>
</dbReference>
<dbReference type="NCBIfam" id="TIGR03359">
    <property type="entry name" value="VI_chp_6"/>
    <property type="match status" value="1"/>
</dbReference>
<evidence type="ECO:0000313" key="2">
    <source>
        <dbReference type="Proteomes" id="UP000235347"/>
    </source>
</evidence>
<dbReference type="PIRSF" id="PIRSF028304">
    <property type="entry name" value="UCP028304"/>
    <property type="match status" value="1"/>
</dbReference>